<dbReference type="AlphaFoldDB" id="A0A6J5UVU4"/>
<feature type="compositionally biased region" description="Polar residues" evidence="1">
    <location>
        <begin position="1"/>
        <end position="16"/>
    </location>
</feature>
<evidence type="ECO:0000313" key="2">
    <source>
        <dbReference type="EMBL" id="CAB4280081.1"/>
    </source>
</evidence>
<reference evidence="2 3" key="1">
    <citation type="submission" date="2020-05" db="EMBL/GenBank/DDBJ databases">
        <authorList>
            <person name="Campoy J."/>
            <person name="Schneeberger K."/>
            <person name="Spophaly S."/>
        </authorList>
    </citation>
    <scope>NUCLEOTIDE SEQUENCE [LARGE SCALE GENOMIC DNA]</scope>
    <source>
        <strain evidence="2">PruArmRojPasFocal</strain>
    </source>
</reference>
<accession>A0A6J5UVU4</accession>
<proteinExistence type="predicted"/>
<feature type="region of interest" description="Disordered" evidence="1">
    <location>
        <begin position="1"/>
        <end position="41"/>
    </location>
</feature>
<dbReference type="Proteomes" id="UP000507222">
    <property type="component" value="Unassembled WGS sequence"/>
</dbReference>
<name>A0A6J5UVU4_PRUAR</name>
<gene>
    <name evidence="2" type="ORF">CURHAP_LOCUS32828</name>
</gene>
<protein>
    <submittedName>
        <fullName evidence="2">Uncharacterized protein</fullName>
    </submittedName>
</protein>
<evidence type="ECO:0000256" key="1">
    <source>
        <dbReference type="SAM" id="MobiDB-lite"/>
    </source>
</evidence>
<evidence type="ECO:0000313" key="3">
    <source>
        <dbReference type="Proteomes" id="UP000507222"/>
    </source>
</evidence>
<sequence>MATSTKWELVGPQSQSEGRDTVKSELEGDQGRQWGQGKGEKASWSNTCAALLKMMAQNR</sequence>
<feature type="compositionally biased region" description="Basic and acidic residues" evidence="1">
    <location>
        <begin position="17"/>
        <end position="30"/>
    </location>
</feature>
<organism evidence="2 3">
    <name type="scientific">Prunus armeniaca</name>
    <name type="common">Apricot</name>
    <name type="synonym">Armeniaca vulgaris</name>
    <dbReference type="NCBI Taxonomy" id="36596"/>
    <lineage>
        <taxon>Eukaryota</taxon>
        <taxon>Viridiplantae</taxon>
        <taxon>Streptophyta</taxon>
        <taxon>Embryophyta</taxon>
        <taxon>Tracheophyta</taxon>
        <taxon>Spermatophyta</taxon>
        <taxon>Magnoliopsida</taxon>
        <taxon>eudicotyledons</taxon>
        <taxon>Gunneridae</taxon>
        <taxon>Pentapetalae</taxon>
        <taxon>rosids</taxon>
        <taxon>fabids</taxon>
        <taxon>Rosales</taxon>
        <taxon>Rosaceae</taxon>
        <taxon>Amygdaloideae</taxon>
        <taxon>Amygdaleae</taxon>
        <taxon>Prunus</taxon>
    </lineage>
</organism>
<dbReference type="EMBL" id="CAEKDK010000005">
    <property type="protein sequence ID" value="CAB4280081.1"/>
    <property type="molecule type" value="Genomic_DNA"/>
</dbReference>